<sequence length="366" mass="41119">MASPNPVSVKPRVDRPTFVGILWGGTALSLCFLIFRISVRVKYFNRIYADDILVGSAWIMLLASSVIWHTQQTAMYTQYSLSTGQIEPTPQVLAAERILLQTEVATIFLFYTSLWTVKISVIVYFHRLGQKVRGQKIWWWFVLGFTIATWATCIGDIQYSCLLDSLEYILSHCSDPDQIQFQRITLHYNCAVDVMTDVMIITIPILMLWNVKISWRNKLALIGVFSLTIIVIIFSIVRVAVVSSRKTQADITWLFMWSNIEMAVSIIVACLVSFRQRCVQSGQSTNNKQSGTSSSWTGNLLSSFQSPKIKNGGEIKASILRPTPAATVLFLFSQGSAMYTAPLHAIHVTRDVAISSDSFKKGPRVP</sequence>
<proteinExistence type="inferred from homology"/>
<reference evidence="8 9" key="1">
    <citation type="submission" date="2024-09" db="EMBL/GenBank/DDBJ databases">
        <title>Rethinking Asexuality: The Enigmatic Case of Functional Sexual Genes in Lepraria (Stereocaulaceae).</title>
        <authorList>
            <person name="Doellman M."/>
            <person name="Sun Y."/>
            <person name="Barcenas-Pena A."/>
            <person name="Lumbsch H.T."/>
            <person name="Grewe F."/>
        </authorList>
    </citation>
    <scope>NUCLEOTIDE SEQUENCE [LARGE SCALE GENOMIC DNA]</scope>
    <source>
        <strain evidence="8 9">Grewe 0041</strain>
    </source>
</reference>
<evidence type="ECO:0000256" key="6">
    <source>
        <dbReference type="SAM" id="Phobius"/>
    </source>
</evidence>
<evidence type="ECO:0000313" key="9">
    <source>
        <dbReference type="Proteomes" id="UP001590951"/>
    </source>
</evidence>
<evidence type="ECO:0000256" key="3">
    <source>
        <dbReference type="ARBA" id="ARBA00022989"/>
    </source>
</evidence>
<keyword evidence="3 6" id="KW-1133">Transmembrane helix</keyword>
<keyword evidence="2 6" id="KW-0812">Transmembrane</keyword>
<evidence type="ECO:0000256" key="1">
    <source>
        <dbReference type="ARBA" id="ARBA00004141"/>
    </source>
</evidence>
<protein>
    <recommendedName>
        <fullName evidence="7">Rhodopsin domain-containing protein</fullName>
    </recommendedName>
</protein>
<keyword evidence="4 6" id="KW-0472">Membrane</keyword>
<feature type="transmembrane region" description="Helical" evidence="6">
    <location>
        <begin position="253"/>
        <end position="274"/>
    </location>
</feature>
<comment type="subcellular location">
    <subcellularLocation>
        <location evidence="1">Membrane</location>
        <topology evidence="1">Multi-pass membrane protein</topology>
    </subcellularLocation>
</comment>
<feature type="transmembrane region" description="Helical" evidence="6">
    <location>
        <begin position="186"/>
        <end position="207"/>
    </location>
</feature>
<dbReference type="Pfam" id="PF20684">
    <property type="entry name" value="Fung_rhodopsin"/>
    <property type="match status" value="1"/>
</dbReference>
<evidence type="ECO:0000313" key="8">
    <source>
        <dbReference type="EMBL" id="KAL2045435.1"/>
    </source>
</evidence>
<evidence type="ECO:0000256" key="2">
    <source>
        <dbReference type="ARBA" id="ARBA00022692"/>
    </source>
</evidence>
<feature type="transmembrane region" description="Helical" evidence="6">
    <location>
        <begin position="51"/>
        <end position="70"/>
    </location>
</feature>
<keyword evidence="9" id="KW-1185">Reference proteome</keyword>
<feature type="domain" description="Rhodopsin" evidence="7">
    <location>
        <begin position="36"/>
        <end position="276"/>
    </location>
</feature>
<accession>A0ABR4AJT8</accession>
<evidence type="ECO:0000256" key="4">
    <source>
        <dbReference type="ARBA" id="ARBA00023136"/>
    </source>
</evidence>
<organism evidence="8 9">
    <name type="scientific">Lepraria finkii</name>
    <dbReference type="NCBI Taxonomy" id="1340010"/>
    <lineage>
        <taxon>Eukaryota</taxon>
        <taxon>Fungi</taxon>
        <taxon>Dikarya</taxon>
        <taxon>Ascomycota</taxon>
        <taxon>Pezizomycotina</taxon>
        <taxon>Lecanoromycetes</taxon>
        <taxon>OSLEUM clade</taxon>
        <taxon>Lecanoromycetidae</taxon>
        <taxon>Lecanorales</taxon>
        <taxon>Lecanorineae</taxon>
        <taxon>Stereocaulaceae</taxon>
        <taxon>Lepraria</taxon>
    </lineage>
</organism>
<feature type="transmembrane region" description="Helical" evidence="6">
    <location>
        <begin position="20"/>
        <end position="39"/>
    </location>
</feature>
<feature type="transmembrane region" description="Helical" evidence="6">
    <location>
        <begin position="219"/>
        <end position="241"/>
    </location>
</feature>
<dbReference type="PANTHER" id="PTHR33048:SF47">
    <property type="entry name" value="INTEGRAL MEMBRANE PROTEIN-RELATED"/>
    <property type="match status" value="1"/>
</dbReference>
<evidence type="ECO:0000259" key="7">
    <source>
        <dbReference type="Pfam" id="PF20684"/>
    </source>
</evidence>
<name>A0ABR4AJT8_9LECA</name>
<dbReference type="InterPro" id="IPR052337">
    <property type="entry name" value="SAT4-like"/>
</dbReference>
<comment type="similarity">
    <text evidence="5">Belongs to the SAT4 family.</text>
</comment>
<dbReference type="EMBL" id="JBHFEH010000143">
    <property type="protein sequence ID" value="KAL2045435.1"/>
    <property type="molecule type" value="Genomic_DNA"/>
</dbReference>
<dbReference type="Proteomes" id="UP001590951">
    <property type="component" value="Unassembled WGS sequence"/>
</dbReference>
<feature type="transmembrane region" description="Helical" evidence="6">
    <location>
        <begin position="104"/>
        <end position="125"/>
    </location>
</feature>
<feature type="transmembrane region" description="Helical" evidence="6">
    <location>
        <begin position="137"/>
        <end position="159"/>
    </location>
</feature>
<comment type="caution">
    <text evidence="8">The sequence shown here is derived from an EMBL/GenBank/DDBJ whole genome shotgun (WGS) entry which is preliminary data.</text>
</comment>
<dbReference type="PANTHER" id="PTHR33048">
    <property type="entry name" value="PTH11-LIKE INTEGRAL MEMBRANE PROTEIN (AFU_ORTHOLOGUE AFUA_5G11245)"/>
    <property type="match status" value="1"/>
</dbReference>
<evidence type="ECO:0000256" key="5">
    <source>
        <dbReference type="ARBA" id="ARBA00038359"/>
    </source>
</evidence>
<gene>
    <name evidence="8" type="ORF">ABVK25_012099</name>
</gene>
<dbReference type="InterPro" id="IPR049326">
    <property type="entry name" value="Rhodopsin_dom_fungi"/>
</dbReference>